<dbReference type="PANTHER" id="PTHR48016:SF48">
    <property type="entry name" value="SERINE_THREONINE-PROTEIN KINASE BCK1_SLK1_SSP31"/>
    <property type="match status" value="1"/>
</dbReference>
<keyword evidence="2" id="KW-0808">Transferase</keyword>
<feature type="compositionally biased region" description="Polar residues" evidence="7">
    <location>
        <begin position="571"/>
        <end position="583"/>
    </location>
</feature>
<reference evidence="10" key="1">
    <citation type="submission" date="2014-02" db="EMBL/GenBank/DDBJ databases">
        <authorList>
            <person name="Genoscope - CEA"/>
        </authorList>
    </citation>
    <scope>NUCLEOTIDE SEQUENCE</scope>
    <source>
        <strain evidence="10">LS3</strain>
    </source>
</reference>
<feature type="region of interest" description="Disordered" evidence="7">
    <location>
        <begin position="698"/>
        <end position="1051"/>
    </location>
</feature>
<name>A0A060TAE4_BLAAD</name>
<dbReference type="GO" id="GO:0000196">
    <property type="term" value="P:cell integrity MAPK cascade"/>
    <property type="evidence" value="ECO:0007669"/>
    <property type="project" value="UniProtKB-ARBA"/>
</dbReference>
<feature type="compositionally biased region" description="Basic and acidic residues" evidence="7">
    <location>
        <begin position="720"/>
        <end position="738"/>
    </location>
</feature>
<feature type="compositionally biased region" description="Low complexity" evidence="7">
    <location>
        <begin position="1102"/>
        <end position="1111"/>
    </location>
</feature>
<keyword evidence="4" id="KW-0418">Kinase</keyword>
<feature type="compositionally biased region" description="Polar residues" evidence="7">
    <location>
        <begin position="187"/>
        <end position="199"/>
    </location>
</feature>
<evidence type="ECO:0000256" key="3">
    <source>
        <dbReference type="ARBA" id="ARBA00022741"/>
    </source>
</evidence>
<feature type="binding site" evidence="6">
    <location>
        <position position="1236"/>
    </location>
    <ligand>
        <name>ATP</name>
        <dbReference type="ChEBI" id="CHEBI:30616"/>
    </ligand>
</feature>
<feature type="compositionally biased region" description="Basic and acidic residues" evidence="7">
    <location>
        <begin position="532"/>
        <end position="547"/>
    </location>
</feature>
<organism evidence="10">
    <name type="scientific">Blastobotrys adeninivorans</name>
    <name type="common">Yeast</name>
    <name type="synonym">Arxula adeninivorans</name>
    <dbReference type="NCBI Taxonomy" id="409370"/>
    <lineage>
        <taxon>Eukaryota</taxon>
        <taxon>Fungi</taxon>
        <taxon>Dikarya</taxon>
        <taxon>Ascomycota</taxon>
        <taxon>Saccharomycotina</taxon>
        <taxon>Dipodascomycetes</taxon>
        <taxon>Dipodascales</taxon>
        <taxon>Trichomonascaceae</taxon>
        <taxon>Blastobotrys</taxon>
    </lineage>
</organism>
<dbReference type="InterPro" id="IPR011009">
    <property type="entry name" value="Kinase-like_dom_sf"/>
</dbReference>
<feature type="region of interest" description="Disordered" evidence="7">
    <location>
        <begin position="1064"/>
        <end position="1134"/>
    </location>
</feature>
<feature type="compositionally biased region" description="Basic residues" evidence="7">
    <location>
        <begin position="548"/>
        <end position="561"/>
    </location>
</feature>
<feature type="compositionally biased region" description="Polar residues" evidence="7">
    <location>
        <begin position="778"/>
        <end position="788"/>
    </location>
</feature>
<dbReference type="Gene3D" id="1.10.150.50">
    <property type="entry name" value="Transcription Factor, Ets-1"/>
    <property type="match status" value="1"/>
</dbReference>
<evidence type="ECO:0000256" key="6">
    <source>
        <dbReference type="PROSITE-ProRule" id="PRU10141"/>
    </source>
</evidence>
<dbReference type="PhylomeDB" id="A0A060TAE4"/>
<dbReference type="InterPro" id="IPR008271">
    <property type="entry name" value="Ser/Thr_kinase_AS"/>
</dbReference>
<proteinExistence type="inferred from homology"/>
<feature type="domain" description="Protein kinase" evidence="8">
    <location>
        <begin position="1207"/>
        <end position="1480"/>
    </location>
</feature>
<feature type="domain" description="SAM" evidence="9">
    <location>
        <begin position="289"/>
        <end position="335"/>
    </location>
</feature>
<evidence type="ECO:0000256" key="2">
    <source>
        <dbReference type="ARBA" id="ARBA00022679"/>
    </source>
</evidence>
<evidence type="ECO:0000259" key="8">
    <source>
        <dbReference type="PROSITE" id="PS50011"/>
    </source>
</evidence>
<feature type="compositionally biased region" description="Basic and acidic residues" evidence="7">
    <location>
        <begin position="57"/>
        <end position="67"/>
    </location>
</feature>
<evidence type="ECO:0000256" key="1">
    <source>
        <dbReference type="ARBA" id="ARBA00006529"/>
    </source>
</evidence>
<feature type="region of interest" description="Disordered" evidence="7">
    <location>
        <begin position="187"/>
        <end position="270"/>
    </location>
</feature>
<dbReference type="FunFam" id="1.10.510.10:FF:000182">
    <property type="entry name" value="MAP kinase kinase kinase mkh1"/>
    <property type="match status" value="1"/>
</dbReference>
<dbReference type="SMART" id="SM00220">
    <property type="entry name" value="S_TKc"/>
    <property type="match status" value="1"/>
</dbReference>
<reference evidence="10" key="2">
    <citation type="submission" date="2014-06" db="EMBL/GenBank/DDBJ databases">
        <title>The complete genome of Blastobotrys (Arxula) adeninivorans LS3 - a yeast of biotechnological interest.</title>
        <authorList>
            <person name="Kunze G."/>
            <person name="Gaillardin C."/>
            <person name="Czernicka M."/>
            <person name="Durrens P."/>
            <person name="Martin T."/>
            <person name="Boer E."/>
            <person name="Gabaldon T."/>
            <person name="Cruz J."/>
            <person name="Talla E."/>
            <person name="Marck C."/>
            <person name="Goffeau A."/>
            <person name="Barbe V."/>
            <person name="Baret P."/>
            <person name="Baronian K."/>
            <person name="Beier S."/>
            <person name="Bleykasten C."/>
            <person name="Bode R."/>
            <person name="Casaregola S."/>
            <person name="Despons L."/>
            <person name="Fairhead C."/>
            <person name="Giersberg M."/>
            <person name="Gierski P."/>
            <person name="Hahnel U."/>
            <person name="Hartmann A."/>
            <person name="Jankowska D."/>
            <person name="Jubin C."/>
            <person name="Jung P."/>
            <person name="Lafontaine I."/>
            <person name="Leh-Louis V."/>
            <person name="Lemaire M."/>
            <person name="Marcet-Houben M."/>
            <person name="Mascher M."/>
            <person name="Morel G."/>
            <person name="Richard G.-F."/>
            <person name="Riechen J."/>
            <person name="Sacerdot C."/>
            <person name="Sarkar A."/>
            <person name="Savel G."/>
            <person name="Schacherer J."/>
            <person name="Sherman D."/>
            <person name="Straub M.-L."/>
            <person name="Stein N."/>
            <person name="Thierry A."/>
            <person name="Trautwein-Schult A."/>
            <person name="Westhof E."/>
            <person name="Worch S."/>
            <person name="Dujon B."/>
            <person name="Souciet J.-L."/>
            <person name="Wincker P."/>
            <person name="Scholz U."/>
            <person name="Neuveglise N."/>
        </authorList>
    </citation>
    <scope>NUCLEOTIDE SEQUENCE</scope>
    <source>
        <strain evidence="10">LS3</strain>
    </source>
</reference>
<feature type="compositionally biased region" description="Polar residues" evidence="7">
    <location>
        <begin position="1011"/>
        <end position="1038"/>
    </location>
</feature>
<feature type="compositionally biased region" description="Polar residues" evidence="7">
    <location>
        <begin position="852"/>
        <end position="870"/>
    </location>
</feature>
<feature type="compositionally biased region" description="Basic and acidic residues" evidence="7">
    <location>
        <begin position="789"/>
        <end position="822"/>
    </location>
</feature>
<gene>
    <name evidence="10" type="ORF">GNLVRS02_ARAD1C45166g</name>
</gene>
<feature type="compositionally biased region" description="Acidic residues" evidence="7">
    <location>
        <begin position="984"/>
        <end position="994"/>
    </location>
</feature>
<comment type="similarity">
    <text evidence="1">Belongs to the protein kinase superfamily. STE Ser/Thr protein kinase family. MAP kinase kinase kinase subfamily.</text>
</comment>
<feature type="compositionally biased region" description="Low complexity" evidence="7">
    <location>
        <begin position="200"/>
        <end position="234"/>
    </location>
</feature>
<dbReference type="InterPro" id="IPR050538">
    <property type="entry name" value="MAP_kinase_kinase_kinase"/>
</dbReference>
<dbReference type="PROSITE" id="PS00108">
    <property type="entry name" value="PROTEIN_KINASE_ST"/>
    <property type="match status" value="1"/>
</dbReference>
<dbReference type="SUPFAM" id="SSF47769">
    <property type="entry name" value="SAM/Pointed domain"/>
    <property type="match status" value="1"/>
</dbReference>
<dbReference type="PROSITE" id="PS50011">
    <property type="entry name" value="PROTEIN_KINASE_DOM"/>
    <property type="match status" value="1"/>
</dbReference>
<dbReference type="InterPro" id="IPR013761">
    <property type="entry name" value="SAM/pointed_sf"/>
</dbReference>
<evidence type="ECO:0000259" key="9">
    <source>
        <dbReference type="PROSITE" id="PS50105"/>
    </source>
</evidence>
<feature type="region of interest" description="Disordered" evidence="7">
    <location>
        <begin position="37"/>
        <end position="169"/>
    </location>
</feature>
<feature type="region of interest" description="Disordered" evidence="7">
    <location>
        <begin position="362"/>
        <end position="583"/>
    </location>
</feature>
<dbReference type="PANTHER" id="PTHR48016">
    <property type="entry name" value="MAP KINASE KINASE KINASE SSK2-RELATED-RELATED"/>
    <property type="match status" value="1"/>
</dbReference>
<sequence length="1512" mass="167968">MSSEKEYVDVPNFVLDEVPVLANRARDEITVSRNGLWADPYPHMAKPRRSFSGMTEEEYRKESDPELVKPIPRTPSPQRSASHGALLMTTAPDSVPSANTSVSSYHTPDSTPQGKTGHGTSLVVPDSGHGMNDGSGHSPRLRHRSSSPQLKAAISREGSPLSTTPQHLKYPKSYQSNMELRSQFDLEQQPSAGQRQTVRPSPQMGQPPVMQPQFPQQQAQVHSPYLQQQHQQPQNSSIDPPLLPPRPQRKSHGDNFRSAGAGGSPSLQQQGFIPNTAIVTWNSSDPAEWTMDRVVYWLQAYRFGPDWAETFRSRNICGEKFLSLTSYQNFKKLGIFYNKSEDYDTTPSRFIHLLRKQLNRSASNNSTDGMIAAANSPTATSTSNNNAATNATAITTPTPASGFQTIAPTTTAPASITDSQRYAATDSRHGSDVEGTSPESSRSPSNWQSFENLADSHRMAPPPRRHPLESAQRPSSHFENRISWRAPSPSSPSFRGHGFFRRHQKSSSSESGTLALQSASTTSLGVYPELSEPERRQYGPQDHEAKRSRGIFGKLRKKDPRHGRDEHKLDSPTSPNASMSHPSSFQPCFADTLPLIYRPVHNNASLPFILVTVNNETFTMIPISDIFTASQLREKLSSELSIRDWRYSTVHLTDIGSSYGKALDDSMIEDAIKSVKSQGPNFEILKLYIHTPVPTPMSRSPGALSADSDHPATPNYMIYKNDKKPDDYFSGKHTEEQSKVNLQSQPQPQLQPPPVQQSAQSVPTVTVKEAGTNPPRPSTSRIPTASSEDSFKVIRPQRREINFDDRRSSPYERRKPSIERKPSNPLVAMRAAPPPPASRQASIKSKLRPPTIVTQLSDNTTLAPGGSQPNEAKAPLSGPYSPGESEKLIPKPYVSRKNVVTRKPVGSGIDSASPLEPPSPGAPSPTSAPSIRSVNTITASDSSKLKLATEGLSRESTLKGGQRPEKDDGKFVENEISFEGAPEYVDDDSDDDDGLWAKKPPSLKPERPTLTVKTDNTNNAPSSPLKTPDTTSSCGSPTQREEGNPNWAVRPPAEVVYDNLERFFPNTDLDKPIIDDLTSEYENNAKKPLSPIPHDMKEDDQQQQQQQQQQQASRDPKLNTPAVERKPGPAISRRMKSIRVVAREAREASEAMRRISSTQNRKVNSGALLRRRSTKMWGTKVVEVTSSDARHISTLRDQKGEFKEFAWVKGELIGKGTFGKVYLALNVTTREMMAVKQVEVPQTASDKADAKQKEVIEALHSEVETLKDLDHLNIVQYLGFEATVEYYNLFLEYVPGGSIGRILQMYGRLEESVIMSLTEQVLEGLSYLHTRGILHRDLKADNLLLDLDGICKISDFGISKKSRDIYANDAEMSMQGTIFWMAPEVIHNVVHNEKQGYSAKVDVWSLGCVVLEMFAGRRPWSTDEAIGAMYKLGTTRQRPPIPEDTVPYVSEAGKDFLDQCFIIDPHKRPTPQRLLQHKFCEIPNDYNFENTRVAQLIKSKSKRRRGTLTNRN</sequence>
<dbReference type="GO" id="GO:0004709">
    <property type="term" value="F:MAP kinase kinase kinase activity"/>
    <property type="evidence" value="ECO:0007669"/>
    <property type="project" value="UniProtKB-ARBA"/>
</dbReference>
<dbReference type="GO" id="GO:0005524">
    <property type="term" value="F:ATP binding"/>
    <property type="evidence" value="ECO:0007669"/>
    <property type="project" value="UniProtKB-UniRule"/>
</dbReference>
<dbReference type="InterPro" id="IPR001660">
    <property type="entry name" value="SAM"/>
</dbReference>
<feature type="compositionally biased region" description="Basic and acidic residues" evidence="7">
    <location>
        <begin position="952"/>
        <end position="973"/>
    </location>
</feature>
<accession>A0A060TAE4</accession>
<feature type="compositionally biased region" description="Polar residues" evidence="7">
    <location>
        <begin position="96"/>
        <end position="114"/>
    </location>
</feature>
<evidence type="ECO:0000256" key="5">
    <source>
        <dbReference type="ARBA" id="ARBA00022840"/>
    </source>
</evidence>
<dbReference type="PROSITE" id="PS50105">
    <property type="entry name" value="SAM_DOMAIN"/>
    <property type="match status" value="1"/>
</dbReference>
<dbReference type="InterPro" id="IPR017441">
    <property type="entry name" value="Protein_kinase_ATP_BS"/>
</dbReference>
<dbReference type="PROSITE" id="PS00107">
    <property type="entry name" value="PROTEIN_KINASE_ATP"/>
    <property type="match status" value="1"/>
</dbReference>
<protein>
    <submittedName>
        <fullName evidence="10">ARAD1C45166p</fullName>
    </submittedName>
</protein>
<dbReference type="EMBL" id="HG937693">
    <property type="protein sequence ID" value="CDP35862.1"/>
    <property type="molecule type" value="Genomic_DNA"/>
</dbReference>
<dbReference type="SUPFAM" id="SSF56112">
    <property type="entry name" value="Protein kinase-like (PK-like)"/>
    <property type="match status" value="1"/>
</dbReference>
<evidence type="ECO:0000256" key="7">
    <source>
        <dbReference type="SAM" id="MobiDB-lite"/>
    </source>
</evidence>
<dbReference type="Pfam" id="PF00069">
    <property type="entry name" value="Pkinase"/>
    <property type="match status" value="1"/>
</dbReference>
<evidence type="ECO:0000313" key="10">
    <source>
        <dbReference type="EMBL" id="CDP35862.1"/>
    </source>
</evidence>
<feature type="compositionally biased region" description="Polar residues" evidence="7">
    <location>
        <begin position="932"/>
        <end position="942"/>
    </location>
</feature>
<dbReference type="InterPro" id="IPR000719">
    <property type="entry name" value="Prot_kinase_dom"/>
</dbReference>
<feature type="compositionally biased region" description="Polar residues" evidence="7">
    <location>
        <begin position="506"/>
        <end position="524"/>
    </location>
</feature>
<evidence type="ECO:0000256" key="4">
    <source>
        <dbReference type="ARBA" id="ARBA00022777"/>
    </source>
</evidence>
<dbReference type="Gene3D" id="1.10.510.10">
    <property type="entry name" value="Transferase(Phosphotransferase) domain 1"/>
    <property type="match status" value="1"/>
</dbReference>
<feature type="compositionally biased region" description="Low complexity" evidence="7">
    <location>
        <begin position="371"/>
        <end position="417"/>
    </location>
</feature>
<dbReference type="FunFam" id="3.30.200.20:FF:000387">
    <property type="entry name" value="Serine/threonine-protein kinase STE11"/>
    <property type="match status" value="1"/>
</dbReference>
<feature type="compositionally biased region" description="Polar residues" evidence="7">
    <location>
        <begin position="437"/>
        <end position="451"/>
    </location>
</feature>
<keyword evidence="3 6" id="KW-0547">Nucleotide-binding</keyword>
<keyword evidence="5 6" id="KW-0067">ATP-binding</keyword>